<reference evidence="2" key="1">
    <citation type="submission" date="2024-03" db="EMBL/GenBank/DDBJ databases">
        <title>Deinococcus weizhi sp. nov., isolated from human skin.</title>
        <authorList>
            <person name="Wei Z."/>
            <person name="Tian F."/>
            <person name="Yang C."/>
            <person name="Xin L.T."/>
            <person name="Wen Z.J."/>
            <person name="Lan K.C."/>
            <person name="Yu L."/>
            <person name="Zhe W."/>
            <person name="Dan F.D."/>
            <person name="Jun W."/>
            <person name="Rui Z."/>
            <person name="Yong X.J."/>
            <person name="Ting Y."/>
            <person name="Wei X."/>
            <person name="Xu Z.G."/>
            <person name="Xin Z."/>
            <person name="Dong F.G."/>
            <person name="Ni X.M."/>
            <person name="Zheng M.G."/>
            <person name="Chun Y."/>
            <person name="Qian W.X."/>
        </authorList>
    </citation>
    <scope>NUCLEOTIDE SEQUENCE</scope>
    <source>
        <strain evidence="2">VB142</strain>
    </source>
</reference>
<feature type="chain" id="PRO_5043627076" evidence="1">
    <location>
        <begin position="21"/>
        <end position="308"/>
    </location>
</feature>
<protein>
    <submittedName>
        <fullName evidence="2">Alpha/beta hydrolase</fullName>
    </submittedName>
</protein>
<dbReference type="GO" id="GO:0016787">
    <property type="term" value="F:hydrolase activity"/>
    <property type="evidence" value="ECO:0007669"/>
    <property type="project" value="UniProtKB-KW"/>
</dbReference>
<proteinExistence type="predicted"/>
<dbReference type="RefSeq" id="WP_339093678.1">
    <property type="nucleotide sequence ID" value="NZ_CP149782.1"/>
</dbReference>
<keyword evidence="1" id="KW-0732">Signal</keyword>
<evidence type="ECO:0000313" key="2">
    <source>
        <dbReference type="EMBL" id="WYF43212.1"/>
    </source>
</evidence>
<dbReference type="EMBL" id="CP149782">
    <property type="protein sequence ID" value="WYF43212.1"/>
    <property type="molecule type" value="Genomic_DNA"/>
</dbReference>
<name>A0AAU6PY94_9DEIO</name>
<dbReference type="SUPFAM" id="SSF53474">
    <property type="entry name" value="alpha/beta-Hydrolases"/>
    <property type="match status" value="1"/>
</dbReference>
<keyword evidence="2" id="KW-0378">Hydrolase</keyword>
<accession>A0AAU6PY94</accession>
<dbReference type="AlphaFoldDB" id="A0AAU6PY94"/>
<gene>
    <name evidence="2" type="ORF">WDJ50_07105</name>
</gene>
<sequence length="308" mass="33017">MRRLSPLVFSSLLLATSAQAQNAQALSMPPVHRWIKLGPVATPSLLQVPVSCGANTATGRCPLVVISHPRAQDALRMRDSARVGAISQALLAANFAVLLSNDGGVNTWGSPAALREVGQIHKEAVKRFAWNGRTYALGISMGGLLSLRSALPNAPYRVEGVTLLDAWVNLRSAWGSAQSRRDEINAAYGQKVAPAPTLDPLSLALKAAPLPLLVMSSPDDTVVPAKNNADLIAPRAEVGVSEFVKLTGPHLGGNRFTPQMIARMVGFFQKLEKRAKSRQAKEFPGVPLVMPPTTEYADRLRRLLSRSA</sequence>
<feature type="signal peptide" evidence="1">
    <location>
        <begin position="1"/>
        <end position="20"/>
    </location>
</feature>
<organism evidence="2">
    <name type="scientific">Deinococcus sp. VB142</name>
    <dbReference type="NCBI Taxonomy" id="3112952"/>
    <lineage>
        <taxon>Bacteria</taxon>
        <taxon>Thermotogati</taxon>
        <taxon>Deinococcota</taxon>
        <taxon>Deinococci</taxon>
        <taxon>Deinococcales</taxon>
        <taxon>Deinococcaceae</taxon>
        <taxon>Deinococcus</taxon>
    </lineage>
</organism>
<dbReference type="Gene3D" id="3.40.50.1820">
    <property type="entry name" value="alpha/beta hydrolase"/>
    <property type="match status" value="1"/>
</dbReference>
<evidence type="ECO:0000256" key="1">
    <source>
        <dbReference type="SAM" id="SignalP"/>
    </source>
</evidence>
<dbReference type="InterPro" id="IPR029058">
    <property type="entry name" value="AB_hydrolase_fold"/>
</dbReference>